<dbReference type="Proteomes" id="UP000194565">
    <property type="component" value="Unassembled WGS sequence"/>
</dbReference>
<sequence length="176" mass="19913">MARMIQLTYEPAFDPLHSIFRALRLRQSLATDIPIPRVLFRILDFYLLFPMSISTVRLLPKHRKLKKLAASTKGVTSYGPLPDNTMLFERMQPYQDAAMDTLVLRGFFSNEGLEAGWVIPTKIEPSASLNNRLVTINAAENNLMTALNILATDYPIDGSNGLKHRTGLLEYRYDAV</sequence>
<gene>
    <name evidence="1" type="ORF">HC62_00215</name>
</gene>
<dbReference type="AlphaFoldDB" id="A0A251ZYR2"/>
<accession>A0A251ZYR2</accession>
<proteinExistence type="predicted"/>
<evidence type="ECO:0000313" key="2">
    <source>
        <dbReference type="Proteomes" id="UP000194565"/>
    </source>
</evidence>
<organism evidence="1 2">
    <name type="scientific">Acetobacter tropicalis</name>
    <dbReference type="NCBI Taxonomy" id="104102"/>
    <lineage>
        <taxon>Bacteria</taxon>
        <taxon>Pseudomonadati</taxon>
        <taxon>Pseudomonadota</taxon>
        <taxon>Alphaproteobacteria</taxon>
        <taxon>Acetobacterales</taxon>
        <taxon>Acetobacteraceae</taxon>
        <taxon>Acetobacter</taxon>
    </lineage>
</organism>
<dbReference type="EMBL" id="JOMM01000099">
    <property type="protein sequence ID" value="OUI79803.1"/>
    <property type="molecule type" value="Genomic_DNA"/>
</dbReference>
<reference evidence="1 2" key="1">
    <citation type="submission" date="2014-06" db="EMBL/GenBank/DDBJ databases">
        <authorList>
            <person name="Ju J."/>
            <person name="Zhang J."/>
        </authorList>
    </citation>
    <scope>NUCLEOTIDE SEQUENCE [LARGE SCALE GENOMIC DNA]</scope>
    <source>
        <strain evidence="1">DmW_042</strain>
    </source>
</reference>
<evidence type="ECO:0000313" key="1">
    <source>
        <dbReference type="EMBL" id="OUI79803.1"/>
    </source>
</evidence>
<dbReference type="Pfam" id="PF20291">
    <property type="entry name" value="MC5"/>
    <property type="match status" value="1"/>
</dbReference>
<protein>
    <submittedName>
        <fullName evidence="1">Uncharacterized protein</fullName>
    </submittedName>
</protein>
<comment type="caution">
    <text evidence="1">The sequence shown here is derived from an EMBL/GenBank/DDBJ whole genome shotgun (WGS) entry which is preliminary data.</text>
</comment>
<name>A0A251ZYR2_9PROT</name>
<dbReference type="InterPro" id="IPR046901">
    <property type="entry name" value="ABC-3C_MC5"/>
</dbReference>